<dbReference type="KEGG" id="saut:SAI1T1_2009210"/>
<dbReference type="SUPFAM" id="SSF55021">
    <property type="entry name" value="ACT-like"/>
    <property type="match status" value="1"/>
</dbReference>
<feature type="domain" description="DUF3388" evidence="1">
    <location>
        <begin position="93"/>
        <end position="280"/>
    </location>
</feature>
<dbReference type="InterPro" id="IPR045865">
    <property type="entry name" value="ACT-like_dom_sf"/>
</dbReference>
<protein>
    <recommendedName>
        <fullName evidence="1">DUF3388 domain-containing protein</fullName>
    </recommendedName>
</protein>
<dbReference type="EMBL" id="HE579071">
    <property type="protein sequence ID" value="CCJ22668.1"/>
    <property type="molecule type" value="Genomic_DNA"/>
</dbReference>
<dbReference type="InterPro" id="IPR016784">
    <property type="entry name" value="UCP021288_ACT"/>
</dbReference>
<dbReference type="KEGG" id="sauq:SAI4T8_1009210"/>
<dbReference type="KEGG" id="sauv:SAI7S6_1009220"/>
<dbReference type="KEGG" id="sauk:SAI3T3_1009220"/>
<dbReference type="KEGG" id="sauy:SAI8T7_1009220"/>
<evidence type="ECO:0000259" key="1">
    <source>
        <dbReference type="Pfam" id="PF11868"/>
    </source>
</evidence>
<accession>A0A7U7IF97</accession>
<dbReference type="AlphaFoldDB" id="A0A7U7IF97"/>
<reference evidence="2 3" key="1">
    <citation type="journal article" date="2012" name="PLoS ONE">
        <title>Short term evolution of a highly transmissible methicillin-resistant Staphylococcus aureus clone (ST228) in a tertiary care hospital.</title>
        <authorList>
            <person name="Vogel V."/>
            <person name="Falquet L."/>
            <person name="Calderon-Copete S.P."/>
            <person name="Basset P."/>
            <person name="Blanc D.S."/>
        </authorList>
    </citation>
    <scope>NUCLEOTIDE SEQUENCE [LARGE SCALE GENOMIC DNA]</scope>
    <source>
        <strain evidence="3">ST228/18412</strain>
    </source>
</reference>
<dbReference type="Proteomes" id="UP000032744">
    <property type="component" value="Chromosome"/>
</dbReference>
<proteinExistence type="predicted"/>
<dbReference type="KEGG" id="saux:SAI6T6_1009190"/>
<dbReference type="Pfam" id="PF11868">
    <property type="entry name" value="DUF3388"/>
    <property type="match status" value="1"/>
</dbReference>
<sequence>MNITMNHNLLIKQGVRFTMTVAEKKEWYLEYEIEINRPGLLGDVSSLLGMLGISIVTINGVDQGKRGLLIKTDNLEKVERFEQIARGINEIEITKLKKPELRDRLAVRHGRYIEQDAKDKKTFRFEREDLGLLVDFLAELFKEEGHKLIGIRGMPRVGKTESIVAGSVCAHKRWLFISSTLIKQTVRSSLIKGEYDANHVYIIDGAVTARESNPKHQELVNEVMTLPSIKVVEHPDLFVETSTCTMEDFDYIIELRENENQEIHYEEMKKQTVQSKNNLDFGDPFGGGFGFFE</sequence>
<evidence type="ECO:0000313" key="3">
    <source>
        <dbReference type="Proteomes" id="UP000032744"/>
    </source>
</evidence>
<dbReference type="InterPro" id="IPR024514">
    <property type="entry name" value="DUF3388"/>
</dbReference>
<dbReference type="KEGG" id="sauj:SAI2T2_1009230"/>
<gene>
    <name evidence="2" type="ORF">SAI7S6_1009220</name>
</gene>
<name>A0A7U7IF97_STAAU</name>
<organism evidence="2 3">
    <name type="scientific">Staphylococcus aureus subsp. aureus ST228</name>
    <dbReference type="NCBI Taxonomy" id="1074919"/>
    <lineage>
        <taxon>Bacteria</taxon>
        <taxon>Bacillati</taxon>
        <taxon>Bacillota</taxon>
        <taxon>Bacilli</taxon>
        <taxon>Bacillales</taxon>
        <taxon>Staphylococcaceae</taxon>
        <taxon>Staphylococcus</taxon>
    </lineage>
</organism>
<dbReference type="KEGG" id="sauw:SAI5S5_1009180"/>
<dbReference type="PIRSF" id="PIRSF021288">
    <property type="entry name" value="UCP021288_ACT"/>
    <property type="match status" value="1"/>
</dbReference>
<evidence type="ECO:0000313" key="2">
    <source>
        <dbReference type="EMBL" id="CCJ22668.1"/>
    </source>
</evidence>